<dbReference type="VEuPathDB" id="FungiDB:MELLADRAFT_124131"/>
<dbReference type="RefSeq" id="XP_007417853.1">
    <property type="nucleotide sequence ID" value="XM_007417791.1"/>
</dbReference>
<feature type="chain" id="PRO_5003315956" evidence="1">
    <location>
        <begin position="23"/>
        <end position="138"/>
    </location>
</feature>
<name>F4S902_MELLP</name>
<reference evidence="3" key="1">
    <citation type="journal article" date="2011" name="Proc. Natl. Acad. Sci. U.S.A.">
        <title>Obligate biotrophy features unraveled by the genomic analysis of rust fungi.</title>
        <authorList>
            <person name="Duplessis S."/>
            <person name="Cuomo C.A."/>
            <person name="Lin Y.-C."/>
            <person name="Aerts A."/>
            <person name="Tisserant E."/>
            <person name="Veneault-Fourrey C."/>
            <person name="Joly D.L."/>
            <person name="Hacquard S."/>
            <person name="Amselem J."/>
            <person name="Cantarel B.L."/>
            <person name="Chiu R."/>
            <person name="Coutinho P.M."/>
            <person name="Feau N."/>
            <person name="Field M."/>
            <person name="Frey P."/>
            <person name="Gelhaye E."/>
            <person name="Goldberg J."/>
            <person name="Grabherr M.G."/>
            <person name="Kodira C.D."/>
            <person name="Kohler A."/>
            <person name="Kuees U."/>
            <person name="Lindquist E.A."/>
            <person name="Lucas S.M."/>
            <person name="Mago R."/>
            <person name="Mauceli E."/>
            <person name="Morin E."/>
            <person name="Murat C."/>
            <person name="Pangilinan J.L."/>
            <person name="Park R."/>
            <person name="Pearson M."/>
            <person name="Quesneville H."/>
            <person name="Rouhier N."/>
            <person name="Sakthikumar S."/>
            <person name="Salamov A.A."/>
            <person name="Schmutz J."/>
            <person name="Selles B."/>
            <person name="Shapiro H."/>
            <person name="Tanguay P."/>
            <person name="Tuskan G.A."/>
            <person name="Henrissat B."/>
            <person name="Van de Peer Y."/>
            <person name="Rouze P."/>
            <person name="Ellis J.G."/>
            <person name="Dodds P.N."/>
            <person name="Schein J.E."/>
            <person name="Zhong S."/>
            <person name="Hamelin R.C."/>
            <person name="Grigoriev I.V."/>
            <person name="Szabo L.J."/>
            <person name="Martin F."/>
        </authorList>
    </citation>
    <scope>NUCLEOTIDE SEQUENCE [LARGE SCALE GENOMIC DNA]</scope>
    <source>
        <strain evidence="3">98AG31 / pathotype 3-4-7</strain>
    </source>
</reference>
<dbReference type="HOGENOM" id="CLU_150810_0_0_1"/>
<proteinExistence type="predicted"/>
<keyword evidence="1" id="KW-0732">Signal</keyword>
<dbReference type="KEGG" id="mlr:MELLADRAFT_124131"/>
<protein>
    <submittedName>
        <fullName evidence="2">Secreted protein</fullName>
    </submittedName>
</protein>
<keyword evidence="3" id="KW-1185">Reference proteome</keyword>
<evidence type="ECO:0000313" key="3">
    <source>
        <dbReference type="Proteomes" id="UP000001072"/>
    </source>
</evidence>
<dbReference type="Proteomes" id="UP000001072">
    <property type="component" value="Unassembled WGS sequence"/>
</dbReference>
<sequence length="138" mass="15831">MLHVYPKTCFLLCSLWIRAMKAADYYCNVGYALDTDGKAVCEAGYPNTLRYKCELDDCYISEETPTYIVMTKCQLIKSNGSLDPALTIQHCEQYQYVKDKNNYNCYTDKKDTYACAYTPGYIDPIRCSTCTQLPKQDP</sequence>
<evidence type="ECO:0000313" key="2">
    <source>
        <dbReference type="EMBL" id="EGF98901.1"/>
    </source>
</evidence>
<dbReference type="EMBL" id="GL883167">
    <property type="protein sequence ID" value="EGF98901.1"/>
    <property type="molecule type" value="Genomic_DNA"/>
</dbReference>
<dbReference type="AlphaFoldDB" id="F4S902"/>
<accession>F4S902</accession>
<dbReference type="InParanoid" id="F4S902"/>
<gene>
    <name evidence="2" type="ORF">MELLADRAFT_124131</name>
</gene>
<organism evidence="3">
    <name type="scientific">Melampsora larici-populina (strain 98AG31 / pathotype 3-4-7)</name>
    <name type="common">Poplar leaf rust fungus</name>
    <dbReference type="NCBI Taxonomy" id="747676"/>
    <lineage>
        <taxon>Eukaryota</taxon>
        <taxon>Fungi</taxon>
        <taxon>Dikarya</taxon>
        <taxon>Basidiomycota</taxon>
        <taxon>Pucciniomycotina</taxon>
        <taxon>Pucciniomycetes</taxon>
        <taxon>Pucciniales</taxon>
        <taxon>Melampsoraceae</taxon>
        <taxon>Melampsora</taxon>
    </lineage>
</organism>
<evidence type="ECO:0000256" key="1">
    <source>
        <dbReference type="SAM" id="SignalP"/>
    </source>
</evidence>
<feature type="signal peptide" evidence="1">
    <location>
        <begin position="1"/>
        <end position="22"/>
    </location>
</feature>
<dbReference type="GeneID" id="18926638"/>